<keyword evidence="3" id="KW-0808">Transferase</keyword>
<dbReference type="GO" id="GO:0003676">
    <property type="term" value="F:nucleic acid binding"/>
    <property type="evidence" value="ECO:0007669"/>
    <property type="project" value="InterPro"/>
</dbReference>
<dbReference type="InterPro" id="IPR043502">
    <property type="entry name" value="DNA/RNA_pol_sf"/>
</dbReference>
<evidence type="ECO:0000256" key="1">
    <source>
        <dbReference type="SAM" id="MobiDB-lite"/>
    </source>
</evidence>
<reference evidence="3" key="1">
    <citation type="journal article" date="2019" name="Sci. Rep.">
        <title>Draft genome of Tanacetum cinerariifolium, the natural source of mosquito coil.</title>
        <authorList>
            <person name="Yamashiro T."/>
            <person name="Shiraishi A."/>
            <person name="Satake H."/>
            <person name="Nakayama K."/>
        </authorList>
    </citation>
    <scope>NUCLEOTIDE SEQUENCE</scope>
</reference>
<dbReference type="GO" id="GO:0003964">
    <property type="term" value="F:RNA-directed DNA polymerase activity"/>
    <property type="evidence" value="ECO:0007669"/>
    <property type="project" value="UniProtKB-KW"/>
</dbReference>
<feature type="non-terminal residue" evidence="3">
    <location>
        <position position="657"/>
    </location>
</feature>
<dbReference type="EMBL" id="BKCJ010007395">
    <property type="protein sequence ID" value="GEU77043.1"/>
    <property type="molecule type" value="Genomic_DNA"/>
</dbReference>
<accession>A0A6L2MSY0</accession>
<keyword evidence="3" id="KW-0695">RNA-directed DNA polymerase</keyword>
<dbReference type="InterPro" id="IPR012337">
    <property type="entry name" value="RNaseH-like_sf"/>
</dbReference>
<dbReference type="Gene3D" id="3.30.420.10">
    <property type="entry name" value="Ribonuclease H-like superfamily/Ribonuclease H"/>
    <property type="match status" value="1"/>
</dbReference>
<evidence type="ECO:0000313" key="3">
    <source>
        <dbReference type="EMBL" id="GEU77043.1"/>
    </source>
</evidence>
<dbReference type="InterPro" id="IPR041577">
    <property type="entry name" value="RT_RNaseH_2"/>
</dbReference>
<protein>
    <submittedName>
        <fullName evidence="3">Reverse transcriptase domain-containing protein</fullName>
    </submittedName>
</protein>
<feature type="compositionally biased region" description="Basic residues" evidence="1">
    <location>
        <begin position="27"/>
        <end position="38"/>
    </location>
</feature>
<feature type="compositionally biased region" description="Polar residues" evidence="1">
    <location>
        <begin position="57"/>
        <end position="68"/>
    </location>
</feature>
<dbReference type="SUPFAM" id="SSF53098">
    <property type="entry name" value="Ribonuclease H-like"/>
    <property type="match status" value="1"/>
</dbReference>
<keyword evidence="3" id="KW-0548">Nucleotidyltransferase</keyword>
<dbReference type="InterPro" id="IPR036397">
    <property type="entry name" value="RNaseH_sf"/>
</dbReference>
<name>A0A6L2MSY0_TANCI</name>
<proteinExistence type="predicted"/>
<comment type="caution">
    <text evidence="3">The sequence shown here is derived from an EMBL/GenBank/DDBJ whole genome shotgun (WGS) entry which is preliminary data.</text>
</comment>
<dbReference type="AlphaFoldDB" id="A0A6L2MSY0"/>
<feature type="region of interest" description="Disordered" evidence="1">
    <location>
        <begin position="1"/>
        <end position="101"/>
    </location>
</feature>
<sequence>MNTREHERRHRFRRSHSPRPNPSVFSRIRHERSRSQRHNLREGGVFKRLGHREKNMSVRSNSPNQRSYSRYIKTPSENEDNESRHWKSRAKRKSRREEDDLSQPWVYEETDPFTPRIHYFDFLKTRMSSHVKTYDGSEDLEDYLKIFQAATKTEWWAMPTWCHMFNSTLTGNARVWFDDLPAESIDSYDDLKKRDGESTEDFVKRYKLESRDVKGAPERIRISGFVHGITNPKLIKRLYDKIPKTIDEMMRVTTSFLRGEVATLNHEKKKRVARQNITQIFSPSKDILFPPLDEEEGTKGLMIIEAEVRGHCIHRMYVDGRSPSPYNGIIRRPGVMKLRAVPSTVHRMLKIPVEGGVITLKSSRHDWRAKAHCGTLIECAGRGRVILGIHGQYQRAKGVSGESKRCPQSSIPEMFERRAEVEWRLASLNSDFHWTTKDEEAFKQMKQLIAELLMLASPMEKEELIVYLAAAKETASVVLMTERESRKMAIYFVSRALRGSETNYTSMEKLVLALVHASKRLKRYFQAHPIIVTTGQPIQQVLSRPEVAEEDSQDTLMEKVEELPEPWILFMDGSSCADGFGAGLLLTNPEGMECTYALRFGFDATNNKAGYEALIVGLRIAEQMVVEEEGDNWMAPIFKYLKEDTLPTDVKEAREVR</sequence>
<dbReference type="SUPFAM" id="SSF56672">
    <property type="entry name" value="DNA/RNA polymerases"/>
    <property type="match status" value="1"/>
</dbReference>
<evidence type="ECO:0000259" key="2">
    <source>
        <dbReference type="Pfam" id="PF17919"/>
    </source>
</evidence>
<feature type="domain" description="Reverse transcriptase/retrotransposon-derived protein RNase H-like" evidence="2">
    <location>
        <begin position="434"/>
        <end position="532"/>
    </location>
</feature>
<dbReference type="Pfam" id="PF17919">
    <property type="entry name" value="RT_RNaseH_2"/>
    <property type="match status" value="1"/>
</dbReference>
<dbReference type="PANTHER" id="PTHR48475:SF2">
    <property type="entry name" value="RIBONUCLEASE H"/>
    <property type="match status" value="1"/>
</dbReference>
<dbReference type="PANTHER" id="PTHR48475">
    <property type="entry name" value="RIBONUCLEASE H"/>
    <property type="match status" value="1"/>
</dbReference>
<feature type="compositionally biased region" description="Basic residues" evidence="1">
    <location>
        <begin position="7"/>
        <end position="17"/>
    </location>
</feature>
<organism evidence="3">
    <name type="scientific">Tanacetum cinerariifolium</name>
    <name type="common">Dalmatian daisy</name>
    <name type="synonym">Chrysanthemum cinerariifolium</name>
    <dbReference type="NCBI Taxonomy" id="118510"/>
    <lineage>
        <taxon>Eukaryota</taxon>
        <taxon>Viridiplantae</taxon>
        <taxon>Streptophyta</taxon>
        <taxon>Embryophyta</taxon>
        <taxon>Tracheophyta</taxon>
        <taxon>Spermatophyta</taxon>
        <taxon>Magnoliopsida</taxon>
        <taxon>eudicotyledons</taxon>
        <taxon>Gunneridae</taxon>
        <taxon>Pentapetalae</taxon>
        <taxon>asterids</taxon>
        <taxon>campanulids</taxon>
        <taxon>Asterales</taxon>
        <taxon>Asteraceae</taxon>
        <taxon>Asteroideae</taxon>
        <taxon>Anthemideae</taxon>
        <taxon>Anthemidinae</taxon>
        <taxon>Tanacetum</taxon>
    </lineage>
</organism>
<gene>
    <name evidence="3" type="ORF">Tci_049021</name>
</gene>